<keyword evidence="1" id="KW-0812">Transmembrane</keyword>
<dbReference type="KEGG" id="scyp:JYB88_17870"/>
<evidence type="ECO:0000256" key="1">
    <source>
        <dbReference type="SAM" id="Phobius"/>
    </source>
</evidence>
<keyword evidence="1" id="KW-0472">Membrane</keyword>
<reference evidence="2 3" key="1">
    <citation type="submission" date="2021-03" db="EMBL/GenBank/DDBJ databases">
        <title>Novel species identification of genus Shewanella.</title>
        <authorList>
            <person name="Liu G."/>
            <person name="Zhang Q."/>
        </authorList>
    </citation>
    <scope>NUCLEOTIDE SEQUENCE [LARGE SCALE GENOMIC DNA]</scope>
    <source>
        <strain evidence="2 3">FJAT-53726</strain>
    </source>
</reference>
<gene>
    <name evidence="2" type="ORF">JYB88_17870</name>
</gene>
<protein>
    <submittedName>
        <fullName evidence="2">Uncharacterized protein</fullName>
    </submittedName>
</protein>
<dbReference type="EMBL" id="CP071504">
    <property type="protein sequence ID" value="QSX30016.1"/>
    <property type="molecule type" value="Genomic_DNA"/>
</dbReference>
<sequence length="274" mass="31334">MDRSVLEMELNRVLQTTGVSKKSFIRQHGFKESTFYKKLSNPLLFNEIECRKLSLALNLDFLNYDQFQQQYLLPPLIQDEIEIEPSGDENHAKVAGLFYGVVIGVVIFITLLWIWLANGFPVNADTKQVAETERFEWTFEGAGKDIDKHNFIELNNFHSAMYQYEFHNAKVNIDGDKVRLIADMYYFPKGKPERRQQALFEANGEYLGDNAALSYRATLVGGSAKEIWIGVAMLRMPRSGPANGYWLTIHYDKDINGGGPFALGTFDVDRGNRR</sequence>
<evidence type="ECO:0000313" key="3">
    <source>
        <dbReference type="Proteomes" id="UP000663281"/>
    </source>
</evidence>
<accession>A0A975AKR6</accession>
<name>A0A975AKR6_9GAMM</name>
<dbReference type="AlphaFoldDB" id="A0A975AKR6"/>
<proteinExistence type="predicted"/>
<evidence type="ECO:0000313" key="2">
    <source>
        <dbReference type="EMBL" id="QSX30016.1"/>
    </source>
</evidence>
<dbReference type="RefSeq" id="WP_207321360.1">
    <property type="nucleotide sequence ID" value="NZ_CP071501.1"/>
</dbReference>
<keyword evidence="1" id="KW-1133">Transmembrane helix</keyword>
<feature type="transmembrane region" description="Helical" evidence="1">
    <location>
        <begin position="96"/>
        <end position="116"/>
    </location>
</feature>
<organism evidence="2 3">
    <name type="scientific">Shewanella cyperi</name>
    <dbReference type="NCBI Taxonomy" id="2814292"/>
    <lineage>
        <taxon>Bacteria</taxon>
        <taxon>Pseudomonadati</taxon>
        <taxon>Pseudomonadota</taxon>
        <taxon>Gammaproteobacteria</taxon>
        <taxon>Alteromonadales</taxon>
        <taxon>Shewanellaceae</taxon>
        <taxon>Shewanella</taxon>
    </lineage>
</organism>
<keyword evidence="3" id="KW-1185">Reference proteome</keyword>
<dbReference type="Proteomes" id="UP000663281">
    <property type="component" value="Chromosome"/>
</dbReference>